<dbReference type="PANTHER" id="PTHR10366">
    <property type="entry name" value="NAD DEPENDENT EPIMERASE/DEHYDRATASE"/>
    <property type="match status" value="1"/>
</dbReference>
<organism evidence="5 6">
    <name type="scientific">Geodia barretti</name>
    <name type="common">Barrett's horny sponge</name>
    <dbReference type="NCBI Taxonomy" id="519541"/>
    <lineage>
        <taxon>Eukaryota</taxon>
        <taxon>Metazoa</taxon>
        <taxon>Porifera</taxon>
        <taxon>Demospongiae</taxon>
        <taxon>Heteroscleromorpha</taxon>
        <taxon>Tetractinellida</taxon>
        <taxon>Astrophorina</taxon>
        <taxon>Geodiidae</taxon>
        <taxon>Geodia</taxon>
    </lineage>
</organism>
<feature type="compositionally biased region" description="Basic and acidic residues" evidence="3">
    <location>
        <begin position="530"/>
        <end position="560"/>
    </location>
</feature>
<gene>
    <name evidence="5" type="ORF">GBAR_LOCUS18756</name>
</gene>
<dbReference type="Pfam" id="PF01370">
    <property type="entry name" value="Epimerase"/>
    <property type="match status" value="1"/>
</dbReference>
<dbReference type="FunFam" id="3.40.50.720:FF:000336">
    <property type="entry name" value="Aldehyde reductase"/>
    <property type="match status" value="1"/>
</dbReference>
<feature type="region of interest" description="Disordered" evidence="3">
    <location>
        <begin position="1"/>
        <end position="75"/>
    </location>
</feature>
<dbReference type="SUPFAM" id="SSF51735">
    <property type="entry name" value="NAD(P)-binding Rossmann-fold domains"/>
    <property type="match status" value="1"/>
</dbReference>
<sequence length="665" mass="72242">MSEEVAATLEVDLPEEQQEAGEEKPKADDKPKEDPKDGDGEAAGGAADGEAEPPVKEKPQEEEKPQQSDPEEPEDDVPIVLVTGASGYLASHVVQQLLQDGRFRVRGTIRNLDNEKKVKFLRELVPEAKYPLRLIEADLLKPKTWAEAVRRCRYVAHVASPLIVKGKAADGIKPAVEGTTSVLKACAEAGTVRRVVVTSSTVTVVGLAGDPGKPADHVFTEADFASEEMGTPYEKSKVRAERAAWEFVKGLEKDKQFELAVVCPGLLEGPLLNQTHQEGSVGFLARVLAGKMSRLPDIHFALADVRDTARAHIAALEKAEAAGNRYISYTEVMSFKEMAQILADEFKPQGYKIGVKNLPKAAMWAAKLFNSQAKTMYTMVGKKFNYSNEKMKGELGVEPRPAKDSIIDTGYSIIEMGIVPKKPGYLGHPSTRPPPTEPTAAEAVEGDAPQEASSEPAKTEEKPAEQEPAKADEAASEQTKTEEPAAKAEEPQKTEEPTKAEEATSEEPTKVEETPSSEEPAKEQTPSSEEPAKEEQTPPSEEPAKEEQTPPSEEPAKVEETPAEEPVAAEEPTKEEEPVSEPPKEEPVEATPTQEPETQEPEAKEEPPTEQTTTTQEQPEPTQEEDPPTEPTNDDSAAQEEQKESKSQDAVDVQNEAATDADTES</sequence>
<reference evidence="5" key="1">
    <citation type="submission" date="2023-03" db="EMBL/GenBank/DDBJ databases">
        <authorList>
            <person name="Steffen K."/>
            <person name="Cardenas P."/>
        </authorList>
    </citation>
    <scope>NUCLEOTIDE SEQUENCE</scope>
</reference>
<dbReference type="Proteomes" id="UP001174909">
    <property type="component" value="Unassembled WGS sequence"/>
</dbReference>
<evidence type="ECO:0000256" key="1">
    <source>
        <dbReference type="ARBA" id="ARBA00023002"/>
    </source>
</evidence>
<dbReference type="GO" id="GO:0016616">
    <property type="term" value="F:oxidoreductase activity, acting on the CH-OH group of donors, NAD or NADP as acceptor"/>
    <property type="evidence" value="ECO:0007669"/>
    <property type="project" value="TreeGrafter"/>
</dbReference>
<feature type="region of interest" description="Disordered" evidence="3">
    <location>
        <begin position="424"/>
        <end position="665"/>
    </location>
</feature>
<feature type="domain" description="NAD-dependent epimerase/dehydratase" evidence="4">
    <location>
        <begin position="80"/>
        <end position="322"/>
    </location>
</feature>
<evidence type="ECO:0000313" key="5">
    <source>
        <dbReference type="EMBL" id="CAI8033251.1"/>
    </source>
</evidence>
<dbReference type="AlphaFoldDB" id="A0AA35WYD4"/>
<evidence type="ECO:0000256" key="2">
    <source>
        <dbReference type="ARBA" id="ARBA00023445"/>
    </source>
</evidence>
<evidence type="ECO:0000256" key="3">
    <source>
        <dbReference type="SAM" id="MobiDB-lite"/>
    </source>
</evidence>
<feature type="compositionally biased region" description="Basic and acidic residues" evidence="3">
    <location>
        <begin position="21"/>
        <end position="39"/>
    </location>
</feature>
<dbReference type="Gene3D" id="3.40.50.720">
    <property type="entry name" value="NAD(P)-binding Rossmann-like Domain"/>
    <property type="match status" value="1"/>
</dbReference>
<dbReference type="InterPro" id="IPR001509">
    <property type="entry name" value="Epimerase_deHydtase"/>
</dbReference>
<dbReference type="EMBL" id="CASHTH010002650">
    <property type="protein sequence ID" value="CAI8033251.1"/>
    <property type="molecule type" value="Genomic_DNA"/>
</dbReference>
<feature type="compositionally biased region" description="Low complexity" evidence="3">
    <location>
        <begin position="609"/>
        <end position="621"/>
    </location>
</feature>
<keyword evidence="6" id="KW-1185">Reference proteome</keyword>
<dbReference type="PANTHER" id="PTHR10366:SF564">
    <property type="entry name" value="STEROL-4-ALPHA-CARBOXYLATE 3-DEHYDROGENASE, DECARBOXYLATING"/>
    <property type="match status" value="1"/>
</dbReference>
<evidence type="ECO:0000259" key="4">
    <source>
        <dbReference type="Pfam" id="PF01370"/>
    </source>
</evidence>
<dbReference type="InterPro" id="IPR050425">
    <property type="entry name" value="NAD(P)_dehydrat-like"/>
</dbReference>
<feature type="compositionally biased region" description="Basic and acidic residues" evidence="3">
    <location>
        <begin position="457"/>
        <end position="513"/>
    </location>
</feature>
<keyword evidence="1" id="KW-0560">Oxidoreductase</keyword>
<proteinExistence type="inferred from homology"/>
<comment type="similarity">
    <text evidence="2">Belongs to the NAD(P)-dependent epimerase/dehydratase family. Dihydroflavonol-4-reductase subfamily.</text>
</comment>
<feature type="compositionally biased region" description="Basic and acidic residues" evidence="3">
    <location>
        <begin position="571"/>
        <end position="587"/>
    </location>
</feature>
<feature type="compositionally biased region" description="Basic and acidic residues" evidence="3">
    <location>
        <begin position="640"/>
        <end position="649"/>
    </location>
</feature>
<name>A0AA35WYD4_GEOBA</name>
<comment type="caution">
    <text evidence="5">The sequence shown here is derived from an EMBL/GenBank/DDBJ whole genome shotgun (WGS) entry which is preliminary data.</text>
</comment>
<evidence type="ECO:0000313" key="6">
    <source>
        <dbReference type="Proteomes" id="UP001174909"/>
    </source>
</evidence>
<dbReference type="InterPro" id="IPR036291">
    <property type="entry name" value="NAD(P)-bd_dom_sf"/>
</dbReference>
<protein>
    <submittedName>
        <fullName evidence="5">Phenylacetaldehyde reductase</fullName>
    </submittedName>
</protein>
<feature type="compositionally biased region" description="Basic and acidic residues" evidence="3">
    <location>
        <begin position="53"/>
        <end position="66"/>
    </location>
</feature>
<accession>A0AA35WYD4</accession>